<evidence type="ECO:0000313" key="1">
    <source>
        <dbReference type="EMBL" id="GFN81305.1"/>
    </source>
</evidence>
<dbReference type="AlphaFoldDB" id="A0AAV3Y261"/>
<reference evidence="1 2" key="1">
    <citation type="journal article" date="2021" name="Elife">
        <title>Chloroplast acquisition without the gene transfer in kleptoplastic sea slugs, Plakobranchus ocellatus.</title>
        <authorList>
            <person name="Maeda T."/>
            <person name="Takahashi S."/>
            <person name="Yoshida T."/>
            <person name="Shimamura S."/>
            <person name="Takaki Y."/>
            <person name="Nagai Y."/>
            <person name="Toyoda A."/>
            <person name="Suzuki Y."/>
            <person name="Arimoto A."/>
            <person name="Ishii H."/>
            <person name="Satoh N."/>
            <person name="Nishiyama T."/>
            <person name="Hasebe M."/>
            <person name="Maruyama T."/>
            <person name="Minagawa J."/>
            <person name="Obokata J."/>
            <person name="Shigenobu S."/>
        </authorList>
    </citation>
    <scope>NUCLEOTIDE SEQUENCE [LARGE SCALE GENOMIC DNA]</scope>
</reference>
<accession>A0AAV3Y261</accession>
<evidence type="ECO:0000313" key="2">
    <source>
        <dbReference type="Proteomes" id="UP000735302"/>
    </source>
</evidence>
<dbReference type="Proteomes" id="UP000735302">
    <property type="component" value="Unassembled WGS sequence"/>
</dbReference>
<sequence length="85" mass="9521">MEISQTVTFNMTTPATSNTHSSRFLTHVLAIAIVLKLVATHREQDVQSDIKSQMPRMDSAWQLWAVKGQDEGVGLHFVFTPTHQA</sequence>
<protein>
    <submittedName>
        <fullName evidence="1">Uncharacterized protein</fullName>
    </submittedName>
</protein>
<keyword evidence="2" id="KW-1185">Reference proteome</keyword>
<proteinExistence type="predicted"/>
<name>A0AAV3Y261_9GAST</name>
<organism evidence="1 2">
    <name type="scientific">Plakobranchus ocellatus</name>
    <dbReference type="NCBI Taxonomy" id="259542"/>
    <lineage>
        <taxon>Eukaryota</taxon>
        <taxon>Metazoa</taxon>
        <taxon>Spiralia</taxon>
        <taxon>Lophotrochozoa</taxon>
        <taxon>Mollusca</taxon>
        <taxon>Gastropoda</taxon>
        <taxon>Heterobranchia</taxon>
        <taxon>Euthyneura</taxon>
        <taxon>Panpulmonata</taxon>
        <taxon>Sacoglossa</taxon>
        <taxon>Placobranchoidea</taxon>
        <taxon>Plakobranchidae</taxon>
        <taxon>Plakobranchus</taxon>
    </lineage>
</organism>
<comment type="caution">
    <text evidence="1">The sequence shown here is derived from an EMBL/GenBank/DDBJ whole genome shotgun (WGS) entry which is preliminary data.</text>
</comment>
<gene>
    <name evidence="1" type="ORF">PoB_000781100</name>
</gene>
<dbReference type="EMBL" id="BLXT01000921">
    <property type="protein sequence ID" value="GFN81305.1"/>
    <property type="molecule type" value="Genomic_DNA"/>
</dbReference>